<dbReference type="CDD" id="cd17244">
    <property type="entry name" value="RMtype1_S_Apa101655I-TRD2-CR2_like"/>
    <property type="match status" value="1"/>
</dbReference>
<comment type="similarity">
    <text evidence="1">Belongs to the type-I restriction system S methylase family.</text>
</comment>
<dbReference type="SUPFAM" id="SSF116734">
    <property type="entry name" value="DNA methylase specificity domain"/>
    <property type="match status" value="1"/>
</dbReference>
<name>D7BPB8_ARCHD</name>
<dbReference type="PANTHER" id="PTHR43140:SF1">
    <property type="entry name" value="TYPE I RESTRICTION ENZYME ECOKI SPECIFICITY SUBUNIT"/>
    <property type="match status" value="1"/>
</dbReference>
<dbReference type="STRING" id="644284.Arch_1052"/>
<dbReference type="GO" id="GO:0009307">
    <property type="term" value="P:DNA restriction-modification system"/>
    <property type="evidence" value="ECO:0007669"/>
    <property type="project" value="UniProtKB-KW"/>
</dbReference>
<dbReference type="InterPro" id="IPR051212">
    <property type="entry name" value="Type-I_RE_S_subunit"/>
</dbReference>
<proteinExistence type="inferred from homology"/>
<evidence type="ECO:0000256" key="3">
    <source>
        <dbReference type="ARBA" id="ARBA00023125"/>
    </source>
</evidence>
<organism evidence="6 7">
    <name type="scientific">Arcanobacterium haemolyticum (strain ATCC 9345 / DSM 20595 / CCM 5947 / CCUG 17215 / LMG 16163 / NBRC 15585 / NCTC 8452 / 11018)</name>
    <dbReference type="NCBI Taxonomy" id="644284"/>
    <lineage>
        <taxon>Bacteria</taxon>
        <taxon>Bacillati</taxon>
        <taxon>Actinomycetota</taxon>
        <taxon>Actinomycetes</taxon>
        <taxon>Actinomycetales</taxon>
        <taxon>Actinomycetaceae</taxon>
        <taxon>Arcanobacterium</taxon>
    </lineage>
</organism>
<evidence type="ECO:0000256" key="1">
    <source>
        <dbReference type="ARBA" id="ARBA00010923"/>
    </source>
</evidence>
<dbReference type="RefSeq" id="WP_013170262.1">
    <property type="nucleotide sequence ID" value="NC_014218.1"/>
</dbReference>
<keyword evidence="2" id="KW-0680">Restriction system</keyword>
<evidence type="ECO:0000313" key="7">
    <source>
        <dbReference type="Proteomes" id="UP000000376"/>
    </source>
</evidence>
<dbReference type="KEGG" id="ahe:Arch_1052"/>
<evidence type="ECO:0000256" key="2">
    <source>
        <dbReference type="ARBA" id="ARBA00022747"/>
    </source>
</evidence>
<accession>D7BPB8</accession>
<dbReference type="eggNOG" id="COG0732">
    <property type="taxonomic scope" value="Bacteria"/>
</dbReference>
<keyword evidence="7" id="KW-1185">Reference proteome</keyword>
<keyword evidence="3" id="KW-0238">DNA-binding</keyword>
<dbReference type="Proteomes" id="UP000000376">
    <property type="component" value="Chromosome"/>
</dbReference>
<reference evidence="6 7" key="1">
    <citation type="journal article" date="2010" name="Stand. Genomic Sci.">
        <title>Complete genome sequence of Arcanobacterium haemolyticum type strain (11018).</title>
        <authorList>
            <person name="Yasawong M."/>
            <person name="Teshima H."/>
            <person name="Lapidus A."/>
            <person name="Nolan M."/>
            <person name="Lucas S."/>
            <person name="Glavina Del Rio T."/>
            <person name="Tice H."/>
            <person name="Cheng J."/>
            <person name="Bruce D."/>
            <person name="Detter C."/>
            <person name="Tapia R."/>
            <person name="Han C."/>
            <person name="Goodwin L."/>
            <person name="Pitluck S."/>
            <person name="Liolios K."/>
            <person name="Ivanova N."/>
            <person name="Mavromatis K."/>
            <person name="Mikhailova N."/>
            <person name="Pati A."/>
            <person name="Chen A."/>
            <person name="Palaniappan K."/>
            <person name="Land M."/>
            <person name="Hauser L."/>
            <person name="Chang Y."/>
            <person name="Jeffries C."/>
            <person name="Rohde M."/>
            <person name="Sikorski J."/>
            <person name="Pukall R."/>
            <person name="Goker M."/>
            <person name="Woyke T."/>
            <person name="Bristow J."/>
            <person name="Eisen J."/>
            <person name="Markowitz V."/>
            <person name="Hugenholtz P."/>
            <person name="Kyrpides N."/>
            <person name="Klenk H."/>
        </authorList>
    </citation>
    <scope>NUCLEOTIDE SEQUENCE [LARGE SCALE GENOMIC DNA]</scope>
    <source>
        <strain evidence="7">ATCC 9345 / DSM 20595 / CCUG 17215 / LMG 16163 / NBRC 15585 / NCTC 8452 / 11018</strain>
    </source>
</reference>
<dbReference type="PANTHER" id="PTHR43140">
    <property type="entry name" value="TYPE-1 RESTRICTION ENZYME ECOKI SPECIFICITY PROTEIN"/>
    <property type="match status" value="1"/>
</dbReference>
<feature type="domain" description="Type I restriction modification DNA specificity" evidence="5">
    <location>
        <begin position="68"/>
        <end position="234"/>
    </location>
</feature>
<dbReference type="InterPro" id="IPR044946">
    <property type="entry name" value="Restrct_endonuc_typeI_TRD_sf"/>
</dbReference>
<dbReference type="HOGENOM" id="CLU_021095_3_5_11"/>
<dbReference type="AlphaFoldDB" id="D7BPB8"/>
<dbReference type="OrthoDB" id="3197085at2"/>
<dbReference type="Pfam" id="PF01420">
    <property type="entry name" value="Methylase_S"/>
    <property type="match status" value="1"/>
</dbReference>
<evidence type="ECO:0000256" key="4">
    <source>
        <dbReference type="ARBA" id="ARBA00038652"/>
    </source>
</evidence>
<comment type="subunit">
    <text evidence="4">The methyltransferase is composed of M and S polypeptides.</text>
</comment>
<dbReference type="EMBL" id="CP002045">
    <property type="protein sequence ID" value="ADH92767.1"/>
    <property type="molecule type" value="Genomic_DNA"/>
</dbReference>
<dbReference type="GO" id="GO:0003677">
    <property type="term" value="F:DNA binding"/>
    <property type="evidence" value="ECO:0007669"/>
    <property type="project" value="UniProtKB-KW"/>
</dbReference>
<dbReference type="InterPro" id="IPR000055">
    <property type="entry name" value="Restrct_endonuc_typeI_TRD"/>
</dbReference>
<protein>
    <submittedName>
        <fullName evidence="6">Restriction modification system DNA specificity domain protein</fullName>
    </submittedName>
</protein>
<sequence length="249" mass="27467">MIADRLRAAILQAAISGKLTDQRPEDGTAAELLEQIAAKRARLVKEGKLKKQKSLPNIGENDDPFVLPDSWRWIRFGDLVEFRMGKTPKRAEQKYWLRGSVPWVSISDMAQGETITSTRESVSDEAISDAFGGVVSPAGTLIMSFKLTIGRCSFLGVDAVHNEAIISVFPIVDTWEILPSYLAYALPIFSSHGDAKAAMKGNTLNSTSLNLMMVSLPPLAEQERIVAKLDEVLPLIDQLAELERERESI</sequence>
<evidence type="ECO:0000259" key="5">
    <source>
        <dbReference type="Pfam" id="PF01420"/>
    </source>
</evidence>
<evidence type="ECO:0000313" key="6">
    <source>
        <dbReference type="EMBL" id="ADH92767.1"/>
    </source>
</evidence>
<gene>
    <name evidence="6" type="ordered locus">Arch_1052</name>
</gene>
<dbReference type="Gene3D" id="3.90.220.20">
    <property type="entry name" value="DNA methylase specificity domains"/>
    <property type="match status" value="1"/>
</dbReference>